<evidence type="ECO:0000313" key="1">
    <source>
        <dbReference type="EMBL" id="KAF2567550.1"/>
    </source>
</evidence>
<proteinExistence type="predicted"/>
<accession>A0A8S9ICJ0</accession>
<name>A0A8S9ICJ0_BRACR</name>
<protein>
    <submittedName>
        <fullName evidence="1">Uncharacterized protein</fullName>
    </submittedName>
</protein>
<reference evidence="1" key="1">
    <citation type="submission" date="2019-12" db="EMBL/GenBank/DDBJ databases">
        <title>Genome sequencing and annotation of Brassica cretica.</title>
        <authorList>
            <person name="Studholme D.J."/>
            <person name="Sarris P.F."/>
        </authorList>
    </citation>
    <scope>NUCLEOTIDE SEQUENCE</scope>
    <source>
        <strain evidence="1">PFS-001/15</strain>
        <tissue evidence="1">Leaf</tissue>
    </source>
</reference>
<comment type="caution">
    <text evidence="1">The sequence shown here is derived from an EMBL/GenBank/DDBJ whole genome shotgun (WGS) entry which is preliminary data.</text>
</comment>
<dbReference type="EMBL" id="QGKW02001911">
    <property type="protein sequence ID" value="KAF2567550.1"/>
    <property type="molecule type" value="Genomic_DNA"/>
</dbReference>
<evidence type="ECO:0000313" key="2">
    <source>
        <dbReference type="Proteomes" id="UP000712281"/>
    </source>
</evidence>
<gene>
    <name evidence="1" type="ORF">F2Q68_00027931</name>
</gene>
<dbReference type="Proteomes" id="UP000712281">
    <property type="component" value="Unassembled WGS sequence"/>
</dbReference>
<sequence>MAKKVDLLQLRSGGAWKRVRRLLFSHLLVFRFAIPWSLSLSLLCPPLCIWKVSKVAFAAGKIRSCQALARCLECRRVIVESFWRCSRFLGFGRRFLKPLVGLVARGGERVAHPSVLVAVIVWLRLALEDPIISEASSSPCCQRVSKFVVLARCLQLHSGVGDSRLWLLRGSVVTSLSTICYLPGFWIQSTVGVSSTCSYRIVLSVVATGEESGGPSGQRISLSLVAQSPSFHSRLPSVLGEGSLSITSLWAASGFVEDCTCGYGAIFKGGVLYPFFYTACALIESDDYRSETHRELVTLETT</sequence>
<organism evidence="1 2">
    <name type="scientific">Brassica cretica</name>
    <name type="common">Mustard</name>
    <dbReference type="NCBI Taxonomy" id="69181"/>
    <lineage>
        <taxon>Eukaryota</taxon>
        <taxon>Viridiplantae</taxon>
        <taxon>Streptophyta</taxon>
        <taxon>Embryophyta</taxon>
        <taxon>Tracheophyta</taxon>
        <taxon>Spermatophyta</taxon>
        <taxon>Magnoliopsida</taxon>
        <taxon>eudicotyledons</taxon>
        <taxon>Gunneridae</taxon>
        <taxon>Pentapetalae</taxon>
        <taxon>rosids</taxon>
        <taxon>malvids</taxon>
        <taxon>Brassicales</taxon>
        <taxon>Brassicaceae</taxon>
        <taxon>Brassiceae</taxon>
        <taxon>Brassica</taxon>
    </lineage>
</organism>
<dbReference type="AlphaFoldDB" id="A0A8S9ICJ0"/>